<keyword evidence="4" id="KW-0500">Molybdenum</keyword>
<evidence type="ECO:0008006" key="9">
    <source>
        <dbReference type="Google" id="ProtNLM"/>
    </source>
</evidence>
<dbReference type="InterPro" id="IPR003439">
    <property type="entry name" value="ABC_transporter-like_ATP-bd"/>
</dbReference>
<evidence type="ECO:0000256" key="2">
    <source>
        <dbReference type="ARBA" id="ARBA00022741"/>
    </source>
</evidence>
<evidence type="ECO:0000256" key="1">
    <source>
        <dbReference type="ARBA" id="ARBA00022448"/>
    </source>
</evidence>
<dbReference type="Proteomes" id="UP000056750">
    <property type="component" value="Chromosome"/>
</dbReference>
<protein>
    <recommendedName>
        <fullName evidence="9">Molybdate transport system ATP-binding protein</fullName>
    </recommendedName>
</protein>
<dbReference type="SUPFAM" id="SSF52540">
    <property type="entry name" value="P-loop containing nucleoside triphosphate hydrolases"/>
    <property type="match status" value="1"/>
</dbReference>
<dbReference type="PROSITE" id="PS00211">
    <property type="entry name" value="ABC_TRANSPORTER_1"/>
    <property type="match status" value="1"/>
</dbReference>
<dbReference type="Gene3D" id="3.40.50.300">
    <property type="entry name" value="P-loop containing nucleotide triphosphate hydrolases"/>
    <property type="match status" value="1"/>
</dbReference>
<dbReference type="Gene3D" id="2.40.50.100">
    <property type="match status" value="1"/>
</dbReference>
<name>A0ABM5YKU9_9ALTE</name>
<dbReference type="SUPFAM" id="SSF50331">
    <property type="entry name" value="MOP-like"/>
    <property type="match status" value="1"/>
</dbReference>
<organism evidence="7 8">
    <name type="scientific">Alteromonas stellipolaris</name>
    <dbReference type="NCBI Taxonomy" id="233316"/>
    <lineage>
        <taxon>Bacteria</taxon>
        <taxon>Pseudomonadati</taxon>
        <taxon>Pseudomonadota</taxon>
        <taxon>Gammaproteobacteria</taxon>
        <taxon>Alteromonadales</taxon>
        <taxon>Alteromonadaceae</taxon>
        <taxon>Alteromonas/Salinimonas group</taxon>
        <taxon>Alteromonas</taxon>
    </lineage>
</organism>
<evidence type="ECO:0000313" key="8">
    <source>
        <dbReference type="Proteomes" id="UP000056750"/>
    </source>
</evidence>
<accession>A0ABM5YKU9</accession>
<dbReference type="PROSITE" id="PS51866">
    <property type="entry name" value="MOP"/>
    <property type="match status" value="1"/>
</dbReference>
<evidence type="ECO:0000256" key="4">
    <source>
        <dbReference type="PROSITE-ProRule" id="PRU01213"/>
    </source>
</evidence>
<keyword evidence="2" id="KW-0547">Nucleotide-binding</keyword>
<evidence type="ECO:0000259" key="5">
    <source>
        <dbReference type="PROSITE" id="PS50893"/>
    </source>
</evidence>
<dbReference type="PANTHER" id="PTHR43514">
    <property type="entry name" value="ABC TRANSPORTER I FAMILY MEMBER 10"/>
    <property type="match status" value="1"/>
</dbReference>
<feature type="domain" description="ABC transporter" evidence="5">
    <location>
        <begin position="1"/>
        <end position="244"/>
    </location>
</feature>
<dbReference type="InterPro" id="IPR027417">
    <property type="entry name" value="P-loop_NTPase"/>
</dbReference>
<keyword evidence="3" id="KW-0067">ATP-binding</keyword>
<feature type="domain" description="Mop" evidence="6">
    <location>
        <begin position="325"/>
        <end position="398"/>
    </location>
</feature>
<dbReference type="InterPro" id="IPR004606">
    <property type="entry name" value="Mop_domain"/>
</dbReference>
<dbReference type="SMART" id="SM00382">
    <property type="entry name" value="AAA"/>
    <property type="match status" value="1"/>
</dbReference>
<keyword evidence="8" id="KW-1185">Reference proteome</keyword>
<evidence type="ECO:0000313" key="7">
    <source>
        <dbReference type="EMBL" id="AMJ74675.1"/>
    </source>
</evidence>
<keyword evidence="1" id="KW-0813">Transport</keyword>
<dbReference type="InterPro" id="IPR050334">
    <property type="entry name" value="Molybdenum_import_ModC"/>
</dbReference>
<dbReference type="EMBL" id="CP013926">
    <property type="protein sequence ID" value="AMJ74675.1"/>
    <property type="molecule type" value="Genomic_DNA"/>
</dbReference>
<dbReference type="InterPro" id="IPR017871">
    <property type="entry name" value="ABC_transporter-like_CS"/>
</dbReference>
<dbReference type="RefSeq" id="WP_057791386.1">
    <property type="nucleotide sequence ID" value="NZ_CP013926.1"/>
</dbReference>
<dbReference type="Pfam" id="PF00005">
    <property type="entry name" value="ABC_tran"/>
    <property type="match status" value="1"/>
</dbReference>
<dbReference type="InterPro" id="IPR003593">
    <property type="entry name" value="AAA+_ATPase"/>
</dbReference>
<sequence>MEFNISLVNRISANAVLPDSMQVVGITGPSGAGKSSLLRALAGFEPEATVSVNWFGEGAKSIATAKAGSATKTVNAIKAYNAKNALAPVRVGLVFQQPMLFPHVNVKGNLALAQRHAGSKALAVEHALAGCECEHLLHKSIDSLSGGEAQRVALARALVNGPDVLMLDESLSALDATLRSKILRFLVKTCGRLNIKLIMVSHDVQDLALFCDGLILVEDGAVDAAGSVAYVMAKIASQGSVENPCAILEGEIIPHSDDFPHPFTRLNVSGNILYAKATVQSDNERNTNNNTEQGLDSNPRQARGKIAVFASEVSIDTNTQVNVPSSSILNALPCEVVKIYYPETLQYNNPQANSQQLQTAIVMLSHDAQTLYARVSTLSIERLKLEPGLSVVARFKLQ</sequence>
<dbReference type="InterPro" id="IPR008995">
    <property type="entry name" value="Mo/tungstate-bd_C_term_dom"/>
</dbReference>
<reference evidence="7 8" key="1">
    <citation type="submission" date="2015-12" db="EMBL/GenBank/DDBJ databases">
        <title>Intraspecies pangenome expansion in the marine bacterium Alteromonas.</title>
        <authorList>
            <person name="Lopez-Perez M."/>
            <person name="Rodriguez-Valera F."/>
        </authorList>
    </citation>
    <scope>NUCLEOTIDE SEQUENCE [LARGE SCALE GENOMIC DNA]</scope>
    <source>
        <strain evidence="7 8">LMG 21861</strain>
    </source>
</reference>
<evidence type="ECO:0000259" key="6">
    <source>
        <dbReference type="PROSITE" id="PS51866"/>
    </source>
</evidence>
<dbReference type="PROSITE" id="PS50893">
    <property type="entry name" value="ABC_TRANSPORTER_2"/>
    <property type="match status" value="1"/>
</dbReference>
<evidence type="ECO:0000256" key="3">
    <source>
        <dbReference type="ARBA" id="ARBA00022840"/>
    </source>
</evidence>
<proteinExistence type="predicted"/>
<gene>
    <name evidence="7" type="ORF">AVL57_12320</name>
</gene>
<dbReference type="PANTHER" id="PTHR43514:SF4">
    <property type="entry name" value="ABC TRANSPORTER I FAMILY MEMBER 10"/>
    <property type="match status" value="1"/>
</dbReference>